<feature type="domain" description="J" evidence="6">
    <location>
        <begin position="3"/>
        <end position="69"/>
    </location>
</feature>
<dbReference type="PROSITE" id="PS00028">
    <property type="entry name" value="ZINC_FINGER_C2H2_1"/>
    <property type="match status" value="1"/>
</dbReference>
<reference evidence="8 9" key="1">
    <citation type="journal article" date="2024" name="Nat. Commun.">
        <title>Phylogenomics reveals the evolutionary origins of lichenization in chlorophyte algae.</title>
        <authorList>
            <person name="Puginier C."/>
            <person name="Libourel C."/>
            <person name="Otte J."/>
            <person name="Skaloud P."/>
            <person name="Haon M."/>
            <person name="Grisel S."/>
            <person name="Petersen M."/>
            <person name="Berrin J.G."/>
            <person name="Delaux P.M."/>
            <person name="Dal Grande F."/>
            <person name="Keller J."/>
        </authorList>
    </citation>
    <scope>NUCLEOTIDE SEQUENCE [LARGE SCALE GENOMIC DNA]</scope>
    <source>
        <strain evidence="8 9">SAG 245.80</strain>
    </source>
</reference>
<feature type="region of interest" description="Disordered" evidence="5">
    <location>
        <begin position="245"/>
        <end position="297"/>
    </location>
</feature>
<evidence type="ECO:0000256" key="3">
    <source>
        <dbReference type="ARBA" id="ARBA00022833"/>
    </source>
</evidence>
<keyword evidence="3" id="KW-0862">Zinc</keyword>
<dbReference type="SUPFAM" id="SSF46565">
    <property type="entry name" value="Chaperone J-domain"/>
    <property type="match status" value="1"/>
</dbReference>
<dbReference type="InterPro" id="IPR001623">
    <property type="entry name" value="DnaJ_domain"/>
</dbReference>
<feature type="compositionally biased region" description="Basic and acidic residues" evidence="5">
    <location>
        <begin position="245"/>
        <end position="262"/>
    </location>
</feature>
<comment type="caution">
    <text evidence="8">The sequence shown here is derived from an EMBL/GenBank/DDBJ whole genome shotgun (WGS) entry which is preliminary data.</text>
</comment>
<evidence type="ECO:0000256" key="1">
    <source>
        <dbReference type="ARBA" id="ARBA00022723"/>
    </source>
</evidence>
<dbReference type="PROSITE" id="PS50157">
    <property type="entry name" value="ZINC_FINGER_C2H2_2"/>
    <property type="match status" value="1"/>
</dbReference>
<dbReference type="InterPro" id="IPR022755">
    <property type="entry name" value="Znf_C2H2_jaz"/>
</dbReference>
<organism evidence="8 9">
    <name type="scientific">Elliptochloris bilobata</name>
    <dbReference type="NCBI Taxonomy" id="381761"/>
    <lineage>
        <taxon>Eukaryota</taxon>
        <taxon>Viridiplantae</taxon>
        <taxon>Chlorophyta</taxon>
        <taxon>core chlorophytes</taxon>
        <taxon>Trebouxiophyceae</taxon>
        <taxon>Trebouxiophyceae incertae sedis</taxon>
        <taxon>Elliptochloris clade</taxon>
        <taxon>Elliptochloris</taxon>
    </lineage>
</organism>
<feature type="domain" description="C2H2-type" evidence="7">
    <location>
        <begin position="307"/>
        <end position="336"/>
    </location>
</feature>
<dbReference type="SMART" id="SM00271">
    <property type="entry name" value="DnaJ"/>
    <property type="match status" value="1"/>
</dbReference>
<dbReference type="AlphaFoldDB" id="A0AAW1SK78"/>
<dbReference type="PROSITE" id="PS00636">
    <property type="entry name" value="DNAJ_1"/>
    <property type="match status" value="1"/>
</dbReference>
<dbReference type="Pfam" id="PF21884">
    <property type="entry name" value="ZUO1-like_ZHD"/>
    <property type="match status" value="1"/>
</dbReference>
<dbReference type="SMART" id="SM00451">
    <property type="entry name" value="ZnF_U1"/>
    <property type="match status" value="1"/>
</dbReference>
<dbReference type="Pfam" id="PF12171">
    <property type="entry name" value="zf-C2H2_jaz"/>
    <property type="match status" value="1"/>
</dbReference>
<evidence type="ECO:0000256" key="2">
    <source>
        <dbReference type="ARBA" id="ARBA00022771"/>
    </source>
</evidence>
<evidence type="ECO:0000259" key="7">
    <source>
        <dbReference type="PROSITE" id="PS50157"/>
    </source>
</evidence>
<dbReference type="Gene3D" id="3.30.160.60">
    <property type="entry name" value="Classic Zinc Finger"/>
    <property type="match status" value="1"/>
</dbReference>
<dbReference type="InterPro" id="IPR036869">
    <property type="entry name" value="J_dom_sf"/>
</dbReference>
<dbReference type="PRINTS" id="PR00625">
    <property type="entry name" value="JDOMAIN"/>
</dbReference>
<name>A0AAW1SK78_9CHLO</name>
<keyword evidence="9" id="KW-1185">Reference proteome</keyword>
<keyword evidence="1" id="KW-0479">Metal-binding</keyword>
<dbReference type="Pfam" id="PF00226">
    <property type="entry name" value="DnaJ"/>
    <property type="match status" value="1"/>
</dbReference>
<evidence type="ECO:0000256" key="5">
    <source>
        <dbReference type="SAM" id="MobiDB-lite"/>
    </source>
</evidence>
<dbReference type="InterPro" id="IPR003604">
    <property type="entry name" value="Matrin/U1-like-C_Znf_C2H2"/>
</dbReference>
<proteinExistence type="predicted"/>
<gene>
    <name evidence="8" type="ORF">WJX81_006341</name>
</gene>
<dbReference type="EMBL" id="JALJOU010000002">
    <property type="protein sequence ID" value="KAK9845932.1"/>
    <property type="molecule type" value="Genomic_DNA"/>
</dbReference>
<dbReference type="SUPFAM" id="SSF57667">
    <property type="entry name" value="beta-beta-alpha zinc fingers"/>
    <property type="match status" value="1"/>
</dbReference>
<evidence type="ECO:0000313" key="8">
    <source>
        <dbReference type="EMBL" id="KAK9845932.1"/>
    </source>
</evidence>
<protein>
    <submittedName>
        <fullName evidence="8">Uncharacterized protein</fullName>
    </submittedName>
</protein>
<keyword evidence="2 4" id="KW-0863">Zinc-finger</keyword>
<dbReference type="CDD" id="cd06257">
    <property type="entry name" value="DnaJ"/>
    <property type="match status" value="1"/>
</dbReference>
<dbReference type="InterPro" id="IPR013087">
    <property type="entry name" value="Znf_C2H2_type"/>
</dbReference>
<dbReference type="InterPro" id="IPR054076">
    <property type="entry name" value="ZUO1-like_ZHD"/>
</dbReference>
<evidence type="ECO:0000259" key="6">
    <source>
        <dbReference type="PROSITE" id="PS50076"/>
    </source>
</evidence>
<dbReference type="Proteomes" id="UP001445335">
    <property type="component" value="Unassembled WGS sequence"/>
</dbReference>
<dbReference type="PANTHER" id="PTHR44029">
    <property type="entry name" value="DNAJ HOMOLOG SUBFAMILY C MEMBER 21"/>
    <property type="match status" value="1"/>
</dbReference>
<dbReference type="GO" id="GO:0008270">
    <property type="term" value="F:zinc ion binding"/>
    <property type="evidence" value="ECO:0007669"/>
    <property type="project" value="UniProtKB-KW"/>
</dbReference>
<dbReference type="InterPro" id="IPR036236">
    <property type="entry name" value="Znf_C2H2_sf"/>
</dbReference>
<accession>A0AAW1SK78</accession>
<dbReference type="PROSITE" id="PS50076">
    <property type="entry name" value="DNAJ_2"/>
    <property type="match status" value="1"/>
</dbReference>
<sequence length="358" mass="39558">MRCHYEVLELEHSADEAAIKKAYRRSALLWHPDKNPDRKEEAESRFIEVQAAYDVLSDKHERAWYDSHRDAILRRSRAEADAGDAFPGGRPPPDEPDLYPFFSASCFSGYNDGSKGFYTVYAGIFATLAEQEAAARARSGRAGEGAAPAPGFGAAGAAWDDVLAFYAHWQGFSTAKGFAWADQYNPGAAPNRKVRRLMEADNAQRRSARRREFNQTVRELAAFARKRDKRVAAWQAAQAQLRLDRQAAEQQRRDAERQERAARAASYQEAAWVDRGEDTGGSSASEGSTSDSGADEAAEAAAAAGELYCLACDKLFRSANALANHQRSKKHAEHVAALREVMEAEDQEEEEPPARLKG</sequence>
<dbReference type="GO" id="GO:0005737">
    <property type="term" value="C:cytoplasm"/>
    <property type="evidence" value="ECO:0007669"/>
    <property type="project" value="TreeGrafter"/>
</dbReference>
<evidence type="ECO:0000256" key="4">
    <source>
        <dbReference type="PROSITE-ProRule" id="PRU00042"/>
    </source>
</evidence>
<dbReference type="InterPro" id="IPR018253">
    <property type="entry name" value="DnaJ_domain_CS"/>
</dbReference>
<dbReference type="GO" id="GO:0003676">
    <property type="term" value="F:nucleic acid binding"/>
    <property type="evidence" value="ECO:0007669"/>
    <property type="project" value="InterPro"/>
</dbReference>
<dbReference type="PANTHER" id="PTHR44029:SF1">
    <property type="entry name" value="DNAJ HOMOLOG SUBFAMILY C MEMBER 21"/>
    <property type="match status" value="1"/>
</dbReference>
<dbReference type="InterPro" id="IPR051964">
    <property type="entry name" value="Chaperone_stress_response"/>
</dbReference>
<dbReference type="Gene3D" id="1.10.287.110">
    <property type="entry name" value="DnaJ domain"/>
    <property type="match status" value="1"/>
</dbReference>
<evidence type="ECO:0000313" key="9">
    <source>
        <dbReference type="Proteomes" id="UP001445335"/>
    </source>
</evidence>
<feature type="compositionally biased region" description="Low complexity" evidence="5">
    <location>
        <begin position="280"/>
        <end position="292"/>
    </location>
</feature>